<dbReference type="EMBL" id="CP032548">
    <property type="protein sequence ID" value="AZJ35044.1"/>
    <property type="molecule type" value="Genomic_DNA"/>
</dbReference>
<dbReference type="KEGG" id="tsig:D6T69_05710"/>
<dbReference type="InterPro" id="IPR024078">
    <property type="entry name" value="LmbE-like_dom_sf"/>
</dbReference>
<name>A0A3Q8RMQ8_9FLAO</name>
<dbReference type="PANTHER" id="PTHR12993:SF11">
    <property type="entry name" value="N-ACETYLGLUCOSAMINYL-PHOSPHATIDYLINOSITOL DE-N-ACETYLASE"/>
    <property type="match status" value="1"/>
</dbReference>
<dbReference type="Pfam" id="PF02585">
    <property type="entry name" value="PIG-L"/>
    <property type="match status" value="1"/>
</dbReference>
<dbReference type="SUPFAM" id="SSF102588">
    <property type="entry name" value="LmbE-like"/>
    <property type="match status" value="1"/>
</dbReference>
<sequence length="220" mass="24758">MNVLVIAPHADDEILGCGATIAKHISEGDTVKVVVVTRGIKELYSDDVIEGIRKEAKEAHKYLKIEETIFYDFPAPMLDQTPSYLISNEISKIIKSYEPEIVYLPHRGDLHKDHRMVFESSLVAIKPVNGCSVKEIYSYETLSETEWAAPFGDDAFIPNVFVDVSEFMEQKVEAMKKFESQLKEFPHSRSIEAINALAKFRGSTVGANAAESFMLIRNIK</sequence>
<dbReference type="InterPro" id="IPR003737">
    <property type="entry name" value="GlcNAc_PI_deacetylase-related"/>
</dbReference>
<dbReference type="Gene3D" id="3.40.50.10320">
    <property type="entry name" value="LmbE-like"/>
    <property type="match status" value="1"/>
</dbReference>
<dbReference type="AlphaFoldDB" id="A0A3Q8RMQ8"/>
<organism evidence="1 2">
    <name type="scientific">Tenacibaculum singaporense</name>
    <dbReference type="NCBI Taxonomy" id="2358479"/>
    <lineage>
        <taxon>Bacteria</taxon>
        <taxon>Pseudomonadati</taxon>
        <taxon>Bacteroidota</taxon>
        <taxon>Flavobacteriia</taxon>
        <taxon>Flavobacteriales</taxon>
        <taxon>Flavobacteriaceae</taxon>
        <taxon>Tenacibaculum</taxon>
    </lineage>
</organism>
<dbReference type="GO" id="GO:0016811">
    <property type="term" value="F:hydrolase activity, acting on carbon-nitrogen (but not peptide) bonds, in linear amides"/>
    <property type="evidence" value="ECO:0007669"/>
    <property type="project" value="TreeGrafter"/>
</dbReference>
<dbReference type="PANTHER" id="PTHR12993">
    <property type="entry name" value="N-ACETYLGLUCOSAMINYL-PHOSPHATIDYLINOSITOL DE-N-ACETYLASE-RELATED"/>
    <property type="match status" value="1"/>
</dbReference>
<keyword evidence="2" id="KW-1185">Reference proteome</keyword>
<proteinExistence type="predicted"/>
<evidence type="ECO:0000313" key="2">
    <source>
        <dbReference type="Proteomes" id="UP000274593"/>
    </source>
</evidence>
<dbReference type="RefSeq" id="WP_125066849.1">
    <property type="nucleotide sequence ID" value="NZ_CP032548.1"/>
</dbReference>
<evidence type="ECO:0000313" key="1">
    <source>
        <dbReference type="EMBL" id="AZJ35044.1"/>
    </source>
</evidence>
<gene>
    <name evidence="1" type="ORF">D6T69_05710</name>
</gene>
<accession>A0A3Q8RMQ8</accession>
<protein>
    <submittedName>
        <fullName evidence="1">PIG-L family deacetylase</fullName>
    </submittedName>
</protein>
<dbReference type="Proteomes" id="UP000274593">
    <property type="component" value="Chromosome"/>
</dbReference>
<reference evidence="1 2" key="1">
    <citation type="submission" date="2018-09" db="EMBL/GenBank/DDBJ databases">
        <title>Insights into the microbiota of Asian seabass (Lates calcarifer) with tenacibaculosis symptoms and description of sp. nov. Tenacibaculum singaporense.</title>
        <authorList>
            <person name="Miyake S."/>
            <person name="Soh M."/>
            <person name="Azman M.N."/>
            <person name="Ngoh S.Y."/>
            <person name="Orban L."/>
        </authorList>
    </citation>
    <scope>NUCLEOTIDE SEQUENCE [LARGE SCALE GENOMIC DNA]</scope>
    <source>
        <strain evidence="1 2">DSM 106434</strain>
    </source>
</reference>